<evidence type="ECO:0000256" key="2">
    <source>
        <dbReference type="ARBA" id="ARBA00022741"/>
    </source>
</evidence>
<dbReference type="PANTHER" id="PTHR11259:SF1">
    <property type="entry name" value="RAS-RELATED GTP-BINDING PROTEIN"/>
    <property type="match status" value="1"/>
</dbReference>
<dbReference type="InterPro" id="IPR027417">
    <property type="entry name" value="P-loop_NTPase"/>
</dbReference>
<dbReference type="PANTHER" id="PTHR11259">
    <property type="entry name" value="RAS-RELATED GTP BINDING RAG/GTR YEAST"/>
    <property type="match status" value="1"/>
</dbReference>
<dbReference type="Proteomes" id="UP000078348">
    <property type="component" value="Unassembled WGS sequence"/>
</dbReference>
<dbReference type="STRING" id="478820.A0A196SES6"/>
<comment type="similarity">
    <text evidence="1">Belongs to the GTR/RAG GTP-binding protein family.</text>
</comment>
<dbReference type="AlphaFoldDB" id="A0A196SES6"/>
<keyword evidence="2" id="KW-0547">Nucleotide-binding</keyword>
<dbReference type="GO" id="GO:0009267">
    <property type="term" value="P:cellular response to starvation"/>
    <property type="evidence" value="ECO:0007669"/>
    <property type="project" value="TreeGrafter"/>
</dbReference>
<name>A0A196SES6_BLAHN</name>
<reference evidence="4 5" key="1">
    <citation type="submission" date="2016-05" db="EMBL/GenBank/DDBJ databases">
        <title>Nuclear genome of Blastocystis sp. subtype 1 NandII.</title>
        <authorList>
            <person name="Gentekaki E."/>
            <person name="Curtis B."/>
            <person name="Stairs C."/>
            <person name="Eme L."/>
            <person name="Herman E."/>
            <person name="Klimes V."/>
            <person name="Arias M.C."/>
            <person name="Elias M."/>
            <person name="Hilliou F."/>
            <person name="Klute M."/>
            <person name="Malik S.-B."/>
            <person name="Pightling A."/>
            <person name="Rachubinski R."/>
            <person name="Salas D."/>
            <person name="Schlacht A."/>
            <person name="Suga H."/>
            <person name="Archibald J."/>
            <person name="Ball S.G."/>
            <person name="Clark G."/>
            <person name="Dacks J."/>
            <person name="Van Der Giezen M."/>
            <person name="Tsaousis A."/>
            <person name="Roger A."/>
        </authorList>
    </citation>
    <scope>NUCLEOTIDE SEQUENCE [LARGE SCALE GENOMIC DNA]</scope>
    <source>
        <strain evidence="5">ATCC 50177 / NandII</strain>
    </source>
</reference>
<evidence type="ECO:0000256" key="1">
    <source>
        <dbReference type="ARBA" id="ARBA00007756"/>
    </source>
</evidence>
<evidence type="ECO:0000256" key="3">
    <source>
        <dbReference type="ARBA" id="ARBA00023134"/>
    </source>
</evidence>
<dbReference type="Gene3D" id="3.30.450.190">
    <property type="match status" value="1"/>
</dbReference>
<comment type="caution">
    <text evidence="4">The sequence shown here is derived from an EMBL/GenBank/DDBJ whole genome shotgun (WGS) entry which is preliminary data.</text>
</comment>
<protein>
    <submittedName>
        <fullName evidence="4">Gtr1</fullName>
    </submittedName>
</protein>
<sequence length="301" mass="34347">MEDCSSGKVLLIGNCDAGKTSMRSIIFANYEAKDAKLLPATYDVAQVQVQFLGNLVLNILDCGGQERFLNETFTTKSKDIFSDVSMMLFVFDVASEQTATDWIIYQKAIDRITTYSPDALIYVLVHKMDKISSDQKKSKLDFYTEKAKSLSNGKSIRVFGTSIWDETLYLAWSNVIQSLVPDSQRLQKHLNSLAKFTECDEIVLFEHSTFLVLASSDNTLPLDPYRFEKISNRIKQFKLVTTKYRSSYEGFTIRDGERIICMKPFTEFTSMMVVSSLSRTNEALISLNLDCVRDDFKDYHI</sequence>
<dbReference type="Gene3D" id="3.40.50.300">
    <property type="entry name" value="P-loop containing nucleotide triphosphate hydrolases"/>
    <property type="match status" value="1"/>
</dbReference>
<dbReference type="OrthoDB" id="10020193at2759"/>
<dbReference type="GO" id="GO:0010507">
    <property type="term" value="P:negative regulation of autophagy"/>
    <property type="evidence" value="ECO:0007669"/>
    <property type="project" value="TreeGrafter"/>
</dbReference>
<organism evidence="4 5">
    <name type="scientific">Blastocystis sp. subtype 1 (strain ATCC 50177 / NandII)</name>
    <dbReference type="NCBI Taxonomy" id="478820"/>
    <lineage>
        <taxon>Eukaryota</taxon>
        <taxon>Sar</taxon>
        <taxon>Stramenopiles</taxon>
        <taxon>Bigyra</taxon>
        <taxon>Opalozoa</taxon>
        <taxon>Opalinata</taxon>
        <taxon>Blastocystidae</taxon>
        <taxon>Blastocystis</taxon>
    </lineage>
</organism>
<dbReference type="EMBL" id="LXWW01000228">
    <property type="protein sequence ID" value="OAO14642.1"/>
    <property type="molecule type" value="Genomic_DNA"/>
</dbReference>
<dbReference type="GO" id="GO:1904263">
    <property type="term" value="P:positive regulation of TORC1 signaling"/>
    <property type="evidence" value="ECO:0007669"/>
    <property type="project" value="TreeGrafter"/>
</dbReference>
<dbReference type="GO" id="GO:0005634">
    <property type="term" value="C:nucleus"/>
    <property type="evidence" value="ECO:0007669"/>
    <property type="project" value="TreeGrafter"/>
</dbReference>
<keyword evidence="5" id="KW-1185">Reference proteome</keyword>
<dbReference type="GO" id="GO:0005764">
    <property type="term" value="C:lysosome"/>
    <property type="evidence" value="ECO:0007669"/>
    <property type="project" value="TreeGrafter"/>
</dbReference>
<dbReference type="GO" id="GO:0005525">
    <property type="term" value="F:GTP binding"/>
    <property type="evidence" value="ECO:0007669"/>
    <property type="project" value="UniProtKB-KW"/>
</dbReference>
<evidence type="ECO:0000313" key="4">
    <source>
        <dbReference type="EMBL" id="OAO14642.1"/>
    </source>
</evidence>
<evidence type="ECO:0000313" key="5">
    <source>
        <dbReference type="Proteomes" id="UP000078348"/>
    </source>
</evidence>
<keyword evidence="3" id="KW-0342">GTP-binding</keyword>
<accession>A0A196SES6</accession>
<dbReference type="GO" id="GO:0003924">
    <property type="term" value="F:GTPase activity"/>
    <property type="evidence" value="ECO:0007669"/>
    <property type="project" value="TreeGrafter"/>
</dbReference>
<gene>
    <name evidence="4" type="ORF">AV274_3686</name>
</gene>
<dbReference type="Pfam" id="PF04670">
    <property type="entry name" value="Gtr1_RagA"/>
    <property type="match status" value="1"/>
</dbReference>
<dbReference type="SUPFAM" id="SSF52540">
    <property type="entry name" value="P-loop containing nucleoside triphosphate hydrolases"/>
    <property type="match status" value="1"/>
</dbReference>
<dbReference type="GO" id="GO:1990131">
    <property type="term" value="C:Gtr1-Gtr2 GTPase complex"/>
    <property type="evidence" value="ECO:0007669"/>
    <property type="project" value="TreeGrafter"/>
</dbReference>
<proteinExistence type="inferred from homology"/>
<dbReference type="InterPro" id="IPR006762">
    <property type="entry name" value="Gtr1_RagA"/>
</dbReference>